<evidence type="ECO:0000313" key="1">
    <source>
        <dbReference type="EMBL" id="WOK94814.1"/>
    </source>
</evidence>
<dbReference type="EMBL" id="CP136890">
    <property type="protein sequence ID" value="WOK94814.1"/>
    <property type="molecule type" value="Genomic_DNA"/>
</dbReference>
<organism evidence="1 2">
    <name type="scientific">Canna indica</name>
    <name type="common">Indian-shot</name>
    <dbReference type="NCBI Taxonomy" id="4628"/>
    <lineage>
        <taxon>Eukaryota</taxon>
        <taxon>Viridiplantae</taxon>
        <taxon>Streptophyta</taxon>
        <taxon>Embryophyta</taxon>
        <taxon>Tracheophyta</taxon>
        <taxon>Spermatophyta</taxon>
        <taxon>Magnoliopsida</taxon>
        <taxon>Liliopsida</taxon>
        <taxon>Zingiberales</taxon>
        <taxon>Cannaceae</taxon>
        <taxon>Canna</taxon>
    </lineage>
</organism>
<dbReference type="Proteomes" id="UP001327560">
    <property type="component" value="Chromosome 1"/>
</dbReference>
<dbReference type="AlphaFoldDB" id="A0AAQ3JTL9"/>
<protein>
    <submittedName>
        <fullName evidence="1">Uncharacterized protein</fullName>
    </submittedName>
</protein>
<sequence>MAADSNNSSYQQSMNSSFYHPRMVSFQSAAVDNSAGMIPGDIPSLDAGSSIASIFMSSGSGIINCATPSGSILQEPLPRFPHVSGSPAYWLPEEVETLNRGLIEFSHETSIQKYTKIAASLPRKTIRDVALRCQWMINKENGKRRKMDEYYVAKKMKDMKDKMVGSPLTANFCRLPNSTMHHTSTHDQLPSQEMKCLLDENERFLREISRNLEGGMIQENKRLFHYLRNNIIRIQNRINGMSGRMNQLPVSMRQIPPLPVSISHELLSSLTLH</sequence>
<dbReference type="PANTHER" id="PTHR14000:SF6">
    <property type="entry name" value="OS02G0631200 PROTEIN"/>
    <property type="match status" value="1"/>
</dbReference>
<name>A0AAQ3JTL9_9LILI</name>
<proteinExistence type="predicted"/>
<reference evidence="1 2" key="1">
    <citation type="submission" date="2023-10" db="EMBL/GenBank/DDBJ databases">
        <title>Chromosome-scale genome assembly provides insights into flower coloration mechanisms of Canna indica.</title>
        <authorList>
            <person name="Li C."/>
        </authorList>
    </citation>
    <scope>NUCLEOTIDE SEQUENCE [LARGE SCALE GENOMIC DNA]</scope>
    <source>
        <tissue evidence="1">Flower</tissue>
    </source>
</reference>
<keyword evidence="2" id="KW-1185">Reference proteome</keyword>
<evidence type="ECO:0000313" key="2">
    <source>
        <dbReference type="Proteomes" id="UP001327560"/>
    </source>
</evidence>
<gene>
    <name evidence="1" type="ORF">Cni_G03519</name>
</gene>
<accession>A0AAQ3JTL9</accession>
<dbReference type="PANTHER" id="PTHR14000">
    <property type="entry name" value="FINGER CCCH DOMAIN PROTEIN, PUTATIVE (DUF3755)-RELATED"/>
    <property type="match status" value="1"/>
</dbReference>